<dbReference type="Gene3D" id="1.10.439.10">
    <property type="entry name" value="Penicillin Amidohydrolase, domain 1"/>
    <property type="match status" value="1"/>
</dbReference>
<dbReference type="InterPro" id="IPR002692">
    <property type="entry name" value="S45"/>
</dbReference>
<dbReference type="PIRSF" id="PIRSF001227">
    <property type="entry name" value="Pen_acylase"/>
    <property type="match status" value="1"/>
</dbReference>
<dbReference type="CDD" id="cd03747">
    <property type="entry name" value="Ntn_PGA_like"/>
    <property type="match status" value="1"/>
</dbReference>
<dbReference type="PANTHER" id="PTHR34218">
    <property type="entry name" value="PEPTIDASE S45 PENICILLIN AMIDASE"/>
    <property type="match status" value="1"/>
</dbReference>
<dbReference type="Pfam" id="PF01804">
    <property type="entry name" value="Penicil_amidase"/>
    <property type="match status" value="1"/>
</dbReference>
<accession>A0A369W5E1</accession>
<dbReference type="GO" id="GO:0017000">
    <property type="term" value="P:antibiotic biosynthetic process"/>
    <property type="evidence" value="ECO:0007669"/>
    <property type="project" value="InterPro"/>
</dbReference>
<comment type="cofactor">
    <cofactor evidence="6">
        <name>Ca(2+)</name>
        <dbReference type="ChEBI" id="CHEBI:29108"/>
    </cofactor>
    <text evidence="6">Binds 1 Ca(2+) ion per dimer.</text>
</comment>
<dbReference type="Proteomes" id="UP000253759">
    <property type="component" value="Unassembled WGS sequence"/>
</dbReference>
<evidence type="ECO:0000256" key="7">
    <source>
        <dbReference type="SAM" id="SignalP"/>
    </source>
</evidence>
<evidence type="ECO:0000256" key="1">
    <source>
        <dbReference type="ARBA" id="ARBA00006586"/>
    </source>
</evidence>
<evidence type="ECO:0000256" key="6">
    <source>
        <dbReference type="PIRSR" id="PIRSR001227-2"/>
    </source>
</evidence>
<dbReference type="Gene3D" id="1.10.1400.10">
    <property type="match status" value="1"/>
</dbReference>
<proteinExistence type="inferred from homology"/>
<evidence type="ECO:0000313" key="8">
    <source>
        <dbReference type="EMBL" id="RDE09886.1"/>
    </source>
</evidence>
<dbReference type="EMBL" id="QQNH01000004">
    <property type="protein sequence ID" value="RDE09886.1"/>
    <property type="molecule type" value="Genomic_DNA"/>
</dbReference>
<dbReference type="GO" id="GO:0046872">
    <property type="term" value="F:metal ion binding"/>
    <property type="evidence" value="ECO:0007669"/>
    <property type="project" value="UniProtKB-KW"/>
</dbReference>
<comment type="similarity">
    <text evidence="1">Belongs to the peptidase S45 family.</text>
</comment>
<feature type="signal peptide" evidence="7">
    <location>
        <begin position="1"/>
        <end position="24"/>
    </location>
</feature>
<name>A0A369W5E1_9HYPH</name>
<reference evidence="9" key="1">
    <citation type="submission" date="2018-07" db="EMBL/GenBank/DDBJ databases">
        <authorList>
            <person name="Liu B.-T."/>
            <person name="Du Z."/>
        </authorList>
    </citation>
    <scope>NUCLEOTIDE SEQUENCE [LARGE SCALE GENOMIC DNA]</scope>
    <source>
        <strain evidence="9">XYN52</strain>
    </source>
</reference>
<dbReference type="InterPro" id="IPR029055">
    <property type="entry name" value="Ntn_hydrolases_N"/>
</dbReference>
<protein>
    <submittedName>
        <fullName evidence="8">Penicillin acylase family protein</fullName>
    </submittedName>
</protein>
<keyword evidence="3" id="KW-0378">Hydrolase</keyword>
<evidence type="ECO:0000256" key="4">
    <source>
        <dbReference type="ARBA" id="ARBA00023145"/>
    </source>
</evidence>
<dbReference type="Gene3D" id="3.60.20.10">
    <property type="entry name" value="Glutamine Phosphoribosylpyrophosphate, subunit 1, domain 1"/>
    <property type="match status" value="1"/>
</dbReference>
<evidence type="ECO:0000313" key="9">
    <source>
        <dbReference type="Proteomes" id="UP000253759"/>
    </source>
</evidence>
<keyword evidence="9" id="KW-1185">Reference proteome</keyword>
<keyword evidence="6" id="KW-0106">Calcium</keyword>
<evidence type="ECO:0000256" key="2">
    <source>
        <dbReference type="ARBA" id="ARBA00022729"/>
    </source>
</evidence>
<dbReference type="AlphaFoldDB" id="A0A369W5E1"/>
<dbReference type="InterPro" id="IPR023343">
    <property type="entry name" value="Penicillin_amidase_dom1"/>
</dbReference>
<feature type="active site" description="Nucleophile" evidence="5">
    <location>
        <position position="271"/>
    </location>
</feature>
<keyword evidence="6" id="KW-0479">Metal-binding</keyword>
<dbReference type="PANTHER" id="PTHR34218:SF3">
    <property type="entry name" value="ACYL-HOMOSERINE LACTONE ACYLASE PVDQ"/>
    <property type="match status" value="1"/>
</dbReference>
<evidence type="ECO:0000256" key="5">
    <source>
        <dbReference type="PIRSR" id="PIRSR001227-1"/>
    </source>
</evidence>
<dbReference type="SUPFAM" id="SSF56235">
    <property type="entry name" value="N-terminal nucleophile aminohydrolases (Ntn hydrolases)"/>
    <property type="match status" value="1"/>
</dbReference>
<feature type="binding site" evidence="6">
    <location>
        <position position="346"/>
    </location>
    <ligand>
        <name>Ca(2+)</name>
        <dbReference type="ChEBI" id="CHEBI:29108"/>
    </ligand>
</feature>
<gene>
    <name evidence="8" type="ORF">DVH29_04965</name>
</gene>
<feature type="binding site" evidence="6">
    <location>
        <position position="343"/>
    </location>
    <ligand>
        <name>Ca(2+)</name>
        <dbReference type="ChEBI" id="CHEBI:29108"/>
    </ligand>
</feature>
<dbReference type="InterPro" id="IPR014395">
    <property type="entry name" value="Pen/GL7ACA/AHL_acylase"/>
</dbReference>
<keyword evidence="2 7" id="KW-0732">Signal</keyword>
<dbReference type="Gene3D" id="2.30.120.10">
    <property type="match status" value="1"/>
</dbReference>
<sequence length="809" mass="88693">MARRLSCGITGAIAFALMAGISSAAVAEMSSAVRWEQREVPGLEDAAEIIIDQWGISHIYAESDRDALFLQGYNAASDRLWQIDLWRKRGLGLLSENFGASYVDQDRAARMFLYRGDMDAEWAAYGPNGRTYAGAFVEGVNAYVQQVLDGELPLPVEFELTGTQPDLWSAEDAVRIRSHGLTRNASSEVRRSQIACAADLEADALRSRLEPAWDPAIPEGLDPCVIPPDVLRDYQLATQGVEFVAPEGDVAGLDYDQFLRATQDNVDRIGSNNWTIAPERTSTGRPILANDPHRAHGAPSLRYIVHLNSPDMSVIGAGEPALPGISIGHNGTIAFGLTIFAVDQEDVYVYELNPENPNQYRYNGEWEDMEEATETIAVRDGGSQDVTMLYTRHGPVLQVDEENNRAFAIRTVWLEPGTSAYFGSVDYMTAQNWDEFSTAIERFSTPSENQVYADTDGNIGWIVGAMTPTRENWDGLMPVPGDGTYEWDFLDRQELPASYNPEKGWFATANEMNLPDDFDYERWRIGFEWSDPSRYQRIEEVLTENDSVTLADAMALQNDDVSMLGRRLVQLVADIELVDGADSTAQAALALLQDWDGAVEVDSAPAVVSELMLRGHLGRATVQRAAPAEAVSLIGNGSISSVLALLENPDERLGDDPEAARGEILQEAFSAAVEEAMSLLGGAPEDWQWGALHKGYFKSNMVPLLHERMVDQYNVGPISMGGASSTPRAASYNANFEVTSGASFRMVLDVGNWDASRAINAPGQSGDPLSPHYRDLAPLWAAGEYIPLVYSREAVEANAARVLELSPGQ</sequence>
<organism evidence="8 9">
    <name type="scientific">Pelagibacterium lacus</name>
    <dbReference type="NCBI Taxonomy" id="2282655"/>
    <lineage>
        <taxon>Bacteria</taxon>
        <taxon>Pseudomonadati</taxon>
        <taxon>Pseudomonadota</taxon>
        <taxon>Alphaproteobacteria</taxon>
        <taxon>Hyphomicrobiales</taxon>
        <taxon>Devosiaceae</taxon>
        <taxon>Pelagibacterium</taxon>
    </lineage>
</organism>
<comment type="caution">
    <text evidence="8">The sequence shown here is derived from an EMBL/GenBank/DDBJ whole genome shotgun (WGS) entry which is preliminary data.</text>
</comment>
<dbReference type="GO" id="GO:0016811">
    <property type="term" value="F:hydrolase activity, acting on carbon-nitrogen (but not peptide) bonds, in linear amides"/>
    <property type="evidence" value="ECO:0007669"/>
    <property type="project" value="InterPro"/>
</dbReference>
<dbReference type="InterPro" id="IPR043147">
    <property type="entry name" value="Penicillin_amidase_A-knob"/>
</dbReference>
<dbReference type="OrthoDB" id="9760084at2"/>
<feature type="chain" id="PRO_5016926018" evidence="7">
    <location>
        <begin position="25"/>
        <end position="809"/>
    </location>
</feature>
<dbReference type="InterPro" id="IPR043146">
    <property type="entry name" value="Penicillin_amidase_N_B-knob"/>
</dbReference>
<keyword evidence="4" id="KW-0865">Zymogen</keyword>
<evidence type="ECO:0000256" key="3">
    <source>
        <dbReference type="ARBA" id="ARBA00022801"/>
    </source>
</evidence>